<dbReference type="SUPFAM" id="SSF56176">
    <property type="entry name" value="FAD-binding/transporter-associated domain-like"/>
    <property type="match status" value="1"/>
</dbReference>
<sequence>MQIIWRDSADPAVYEEARIGRVFNHRRPRRYPLAVVKATRAEDVVKAIKLAAEKKCRVAVRSGGHSWAAWSVRDESILIDLGNYKHLEVDPEKRIARASPSMTGREVNGKLVQEYGLMFPGGHCPDVGLGGFLLQGGMGWNCRGWGWACERVKGVDVVTANGEILHCNQHQNADLYWAARGAGPGFPAVVTDYHLDLMTYPEKGFRSSAYLYTLDQYYEAFRWIISITPGFDRDTEIVAVGLYPEGRDEICLFILLVTMKSTVEEAEKALAPAHQSRPEGAIEEWFCQEDSLENQYVKQANASPEKHRYCAENAYIENNADVPKVLEEAFTTLPHRKAFALWYAMNPCSQRQLPDMALSMQSDHYFALYTVWEEENDDVRCQQWVRDVMKKVERKSVGAYLGDSDFQERKTRYWADSNGRRLMDIRRKWDPTENALLKINDACTGPNPRIAGVVCIAVDRNGDPIFSHTSGSTKLGGSQPMDFNSVFWLASCTKLLTGIASMQLVEQGKLSLDDAEQLHQIAPELRELKVLQKNESGGFSLVDQEKYITLRMLLTHTSGFSYAMNSFELCEWSQPVGLDDFSGRRDDILYRPLVFQPGTGVQYGVGIDWVGVVIERVAKISLEDYFQRFIFNPLEINNTSFFPSPDMISRLAYLHHRGPDGSLTVVDHILRYPLLSSQYDPRNSFCMGGCGCFGTAPDYATILAVLLNNGKSPKTHARLLRPETVEEMFTDQIPEFPLFHNEFVPSAKPSLANARPVIPKPGNPSDGWGLTFALSHDVSPTGRPMRSAWWEGLANVHWFVDRENGVAMILAAQVMPDGDFEVTRLYHEVEEEIYASLGLKPLCG</sequence>
<reference evidence="4 5" key="1">
    <citation type="submission" date="2015-02" db="EMBL/GenBank/DDBJ databases">
        <title>Draft Genome Sequences of Two Closely-Related Aflatoxigenic Aspergillus Species Obtained from the Cote d'Ivoire.</title>
        <authorList>
            <person name="Moore G.G."/>
            <person name="Beltz S.B."/>
            <person name="Mack B.M."/>
        </authorList>
    </citation>
    <scope>NUCLEOTIDE SEQUENCE [LARGE SCALE GENOMIC DNA]</scope>
    <source>
        <strain evidence="4 5">SRRC1432</strain>
    </source>
</reference>
<dbReference type="EMBL" id="JYKN01003446">
    <property type="protein sequence ID" value="KKK12517.1"/>
    <property type="molecule type" value="Genomic_DNA"/>
</dbReference>
<dbReference type="InterPro" id="IPR016169">
    <property type="entry name" value="FAD-bd_PCMH_sub2"/>
</dbReference>
<dbReference type="SUPFAM" id="SSF56601">
    <property type="entry name" value="beta-lactamase/transpeptidase-like"/>
    <property type="match status" value="1"/>
</dbReference>
<evidence type="ECO:0000313" key="5">
    <source>
        <dbReference type="Proteomes" id="UP000034947"/>
    </source>
</evidence>
<dbReference type="Pfam" id="PF01565">
    <property type="entry name" value="FAD_binding_4"/>
    <property type="match status" value="1"/>
</dbReference>
<comment type="similarity">
    <text evidence="1">Belongs to the oxygen-dependent FAD-linked oxidoreductase family.</text>
</comment>
<dbReference type="Gene3D" id="3.40.710.10">
    <property type="entry name" value="DD-peptidase/beta-lactamase superfamily"/>
    <property type="match status" value="1"/>
</dbReference>
<dbReference type="InterPro" id="IPR016167">
    <property type="entry name" value="FAD-bd_PCMH_sub1"/>
</dbReference>
<keyword evidence="2" id="KW-0560">Oxidoreductase</keyword>
<dbReference type="InterPro" id="IPR016166">
    <property type="entry name" value="FAD-bd_PCMH"/>
</dbReference>
<comment type="caution">
    <text evidence="4">The sequence shown here is derived from an EMBL/GenBank/DDBJ whole genome shotgun (WGS) entry which is preliminary data.</text>
</comment>
<dbReference type="Gene3D" id="3.30.465.10">
    <property type="match status" value="1"/>
</dbReference>
<evidence type="ECO:0000313" key="4">
    <source>
        <dbReference type="EMBL" id="KKK12517.1"/>
    </source>
</evidence>
<dbReference type="PROSITE" id="PS00862">
    <property type="entry name" value="OX2_COVAL_FAD"/>
    <property type="match status" value="1"/>
</dbReference>
<evidence type="ECO:0000256" key="2">
    <source>
        <dbReference type="ARBA" id="ARBA00023002"/>
    </source>
</evidence>
<feature type="domain" description="FAD-binding PCMH-type" evidence="3">
    <location>
        <begin position="28"/>
        <end position="200"/>
    </location>
</feature>
<name>A0A0F8WMH6_9EURO</name>
<dbReference type="InterPro" id="IPR006093">
    <property type="entry name" value="Oxy_OxRdtase_FAD_BS"/>
</dbReference>
<dbReference type="PANTHER" id="PTHR43283">
    <property type="entry name" value="BETA-LACTAMASE-RELATED"/>
    <property type="match status" value="1"/>
</dbReference>
<dbReference type="GO" id="GO:0071949">
    <property type="term" value="F:FAD binding"/>
    <property type="evidence" value="ECO:0007669"/>
    <property type="project" value="InterPro"/>
</dbReference>
<dbReference type="VEuPathDB" id="FungiDB:P175DRAFT_0462882"/>
<protein>
    <submittedName>
        <fullName evidence="4">FAD binding domain protein</fullName>
    </submittedName>
</protein>
<dbReference type="Gene3D" id="3.30.43.10">
    <property type="entry name" value="Uridine Diphospho-n-acetylenolpyruvylglucosamine Reductase, domain 2"/>
    <property type="match status" value="1"/>
</dbReference>
<dbReference type="GO" id="GO:0016491">
    <property type="term" value="F:oxidoreductase activity"/>
    <property type="evidence" value="ECO:0007669"/>
    <property type="project" value="UniProtKB-KW"/>
</dbReference>
<dbReference type="Pfam" id="PF08031">
    <property type="entry name" value="BBE"/>
    <property type="match status" value="1"/>
</dbReference>
<dbReference type="InterPro" id="IPR001466">
    <property type="entry name" value="Beta-lactam-related"/>
</dbReference>
<dbReference type="Proteomes" id="UP000034947">
    <property type="component" value="Unassembled WGS sequence"/>
</dbReference>
<dbReference type="PROSITE" id="PS51387">
    <property type="entry name" value="FAD_PCMH"/>
    <property type="match status" value="1"/>
</dbReference>
<organism evidence="4 5">
    <name type="scientific">Aspergillus ochraceoroseus</name>
    <dbReference type="NCBI Taxonomy" id="138278"/>
    <lineage>
        <taxon>Eukaryota</taxon>
        <taxon>Fungi</taxon>
        <taxon>Dikarya</taxon>
        <taxon>Ascomycota</taxon>
        <taxon>Pezizomycotina</taxon>
        <taxon>Eurotiomycetes</taxon>
        <taxon>Eurotiomycetidae</taxon>
        <taxon>Eurotiales</taxon>
        <taxon>Aspergillaceae</taxon>
        <taxon>Aspergillus</taxon>
        <taxon>Aspergillus subgen. Nidulantes</taxon>
    </lineage>
</organism>
<accession>A0A0F8WMH6</accession>
<dbReference type="InterPro" id="IPR036318">
    <property type="entry name" value="FAD-bd_PCMH-like_sf"/>
</dbReference>
<proteinExistence type="inferred from homology"/>
<dbReference type="Gene3D" id="3.40.462.20">
    <property type="match status" value="1"/>
</dbReference>
<dbReference type="VEuPathDB" id="FungiDB:P175DRAFT_0483408"/>
<evidence type="ECO:0000256" key="1">
    <source>
        <dbReference type="ARBA" id="ARBA00005466"/>
    </source>
</evidence>
<gene>
    <name evidence="4" type="ORF">AOCH_000046</name>
</gene>
<keyword evidence="5" id="KW-1185">Reference proteome</keyword>
<dbReference type="InterPro" id="IPR012338">
    <property type="entry name" value="Beta-lactam/transpept-like"/>
</dbReference>
<dbReference type="InterPro" id="IPR050789">
    <property type="entry name" value="Diverse_Enzym_Activities"/>
</dbReference>
<evidence type="ECO:0000259" key="3">
    <source>
        <dbReference type="PROSITE" id="PS51387"/>
    </source>
</evidence>
<dbReference type="PANTHER" id="PTHR43283:SF3">
    <property type="entry name" value="BETA-LACTAMASE FAMILY PROTEIN (AFU_ORTHOLOGUE AFUA_5G07500)"/>
    <property type="match status" value="1"/>
</dbReference>
<dbReference type="Pfam" id="PF00144">
    <property type="entry name" value="Beta-lactamase"/>
    <property type="match status" value="1"/>
</dbReference>
<dbReference type="AlphaFoldDB" id="A0A0F8WMH6"/>
<dbReference type="InterPro" id="IPR006094">
    <property type="entry name" value="Oxid_FAD_bind_N"/>
</dbReference>
<dbReference type="InterPro" id="IPR012951">
    <property type="entry name" value="BBE"/>
</dbReference>
<dbReference type="OrthoDB" id="415825at2759"/>